<dbReference type="InterPro" id="IPR037233">
    <property type="entry name" value="CcmK-like_sf"/>
</dbReference>
<evidence type="ECO:0000259" key="3">
    <source>
        <dbReference type="PROSITE" id="PS51931"/>
    </source>
</evidence>
<reference evidence="4" key="2">
    <citation type="journal article" date="2021" name="PeerJ">
        <title>Extensive microbial diversity within the chicken gut microbiome revealed by metagenomics and culture.</title>
        <authorList>
            <person name="Gilroy R."/>
            <person name="Ravi A."/>
            <person name="Getino M."/>
            <person name="Pursley I."/>
            <person name="Horton D.L."/>
            <person name="Alikhan N.F."/>
            <person name="Baker D."/>
            <person name="Gharbi K."/>
            <person name="Hall N."/>
            <person name="Watson M."/>
            <person name="Adriaenssens E.M."/>
            <person name="Foster-Nyarko E."/>
            <person name="Jarju S."/>
            <person name="Secka A."/>
            <person name="Antonio M."/>
            <person name="Oren A."/>
            <person name="Chaudhuri R.R."/>
            <person name="La Ragione R."/>
            <person name="Hildebrand F."/>
            <person name="Pallen M.J."/>
        </authorList>
    </citation>
    <scope>NUCLEOTIDE SEQUENCE</scope>
    <source>
        <strain evidence="4">ChiHjej9B8-7071</strain>
    </source>
</reference>
<dbReference type="PIRSF" id="PIRSF012290">
    <property type="entry name" value="EutL_PduB"/>
    <property type="match status" value="1"/>
</dbReference>
<dbReference type="InterPro" id="IPR044870">
    <property type="entry name" value="BMC_CP"/>
</dbReference>
<reference evidence="4" key="1">
    <citation type="submission" date="2020-10" db="EMBL/GenBank/DDBJ databases">
        <authorList>
            <person name="Gilroy R."/>
        </authorList>
    </citation>
    <scope>NUCLEOTIDE SEQUENCE</scope>
    <source>
        <strain evidence="4">ChiHjej9B8-7071</strain>
    </source>
</reference>
<dbReference type="AlphaFoldDB" id="A0A9D1A9C3"/>
<evidence type="ECO:0000313" key="5">
    <source>
        <dbReference type="Proteomes" id="UP000824258"/>
    </source>
</evidence>
<sequence length="220" mass="22334">MVGDRLPGTILCQQLISNLSAPLAEALKLPEGHRAVGILTCDSDDLLYLAVDEVTKAANVAVAYARSLYAGAANATTALAGEAICVLSGRTPAEVVSGLSAARRFLEGGAAFVSASEKDDVVYLAHCVSSAGTYLALEAGVEVGEALAYLIAPPAEALVGLDAAMKASDVELCKYFAPPTETNFSGGLLRGTQSACQAACDAFAEAVLAVAAHPKETGGM</sequence>
<protein>
    <submittedName>
        <fullName evidence="4">Ethanolamine utilization microcompartment protein EutL</fullName>
    </submittedName>
</protein>
<dbReference type="EMBL" id="DVGD01000222">
    <property type="protein sequence ID" value="HIR10095.1"/>
    <property type="molecule type" value="Genomic_DNA"/>
</dbReference>
<evidence type="ECO:0000256" key="2">
    <source>
        <dbReference type="ARBA" id="ARBA00024446"/>
    </source>
</evidence>
<dbReference type="Gene3D" id="3.30.70.1710">
    <property type="match status" value="2"/>
</dbReference>
<dbReference type="Proteomes" id="UP000824258">
    <property type="component" value="Unassembled WGS sequence"/>
</dbReference>
<keyword evidence="2" id="KW-1283">Bacterial microcompartment</keyword>
<dbReference type="GO" id="GO:0031469">
    <property type="term" value="C:bacterial microcompartment"/>
    <property type="evidence" value="ECO:0007669"/>
    <property type="project" value="UniProtKB-SubCell"/>
</dbReference>
<dbReference type="SMART" id="SM00877">
    <property type="entry name" value="BMC"/>
    <property type="match status" value="2"/>
</dbReference>
<name>A0A9D1A9C3_9FIRM</name>
<proteinExistence type="predicted"/>
<evidence type="ECO:0000256" key="1">
    <source>
        <dbReference type="ARBA" id="ARBA00024322"/>
    </source>
</evidence>
<organism evidence="4 5">
    <name type="scientific">Candidatus Avoscillospira stercoripullorum</name>
    <dbReference type="NCBI Taxonomy" id="2840709"/>
    <lineage>
        <taxon>Bacteria</taxon>
        <taxon>Bacillati</taxon>
        <taxon>Bacillota</taxon>
        <taxon>Clostridia</taxon>
        <taxon>Eubacteriales</taxon>
        <taxon>Oscillospiraceae</taxon>
        <taxon>Oscillospiraceae incertae sedis</taxon>
        <taxon>Candidatus Avoscillospira</taxon>
    </lineage>
</organism>
<accession>A0A9D1A9C3</accession>
<dbReference type="InterPro" id="IPR000249">
    <property type="entry name" value="BMC_dom"/>
</dbReference>
<dbReference type="PROSITE" id="PS51931">
    <property type="entry name" value="BMC_CP"/>
    <property type="match status" value="2"/>
</dbReference>
<dbReference type="NCBIfam" id="NF011934">
    <property type="entry name" value="PRK15405.1"/>
    <property type="match status" value="1"/>
</dbReference>
<comment type="subcellular location">
    <subcellularLocation>
        <location evidence="1">Bacterial microcompartment</location>
    </subcellularLocation>
</comment>
<evidence type="ECO:0000313" key="4">
    <source>
        <dbReference type="EMBL" id="HIR10095.1"/>
    </source>
</evidence>
<comment type="caution">
    <text evidence="4">The sequence shown here is derived from an EMBL/GenBank/DDBJ whole genome shotgun (WGS) entry which is preliminary data.</text>
</comment>
<feature type="domain" description="BMC circularly permuted" evidence="3">
    <location>
        <begin position="112"/>
        <end position="214"/>
    </location>
</feature>
<gene>
    <name evidence="4" type="primary">eutL</name>
    <name evidence="4" type="ORF">IAA70_06805</name>
</gene>
<dbReference type="InterPro" id="IPR009193">
    <property type="entry name" value="EutL_PduB"/>
</dbReference>
<feature type="domain" description="BMC circularly permuted" evidence="3">
    <location>
        <begin position="1"/>
        <end position="111"/>
    </location>
</feature>